<reference evidence="4" key="2">
    <citation type="submission" date="2015-01" db="EMBL/GenBank/DDBJ databases">
        <title>Evolutionary Origins and Diversification of the Mycorrhizal Mutualists.</title>
        <authorList>
            <consortium name="DOE Joint Genome Institute"/>
            <consortium name="Mycorrhizal Genomics Consortium"/>
            <person name="Kohler A."/>
            <person name="Kuo A."/>
            <person name="Nagy L.G."/>
            <person name="Floudas D."/>
            <person name="Copeland A."/>
            <person name="Barry K.W."/>
            <person name="Cichocki N."/>
            <person name="Veneault-Fourrey C."/>
            <person name="LaButti K."/>
            <person name="Lindquist E.A."/>
            <person name="Lipzen A."/>
            <person name="Lundell T."/>
            <person name="Morin E."/>
            <person name="Murat C."/>
            <person name="Riley R."/>
            <person name="Ohm R."/>
            <person name="Sun H."/>
            <person name="Tunlid A."/>
            <person name="Henrissat B."/>
            <person name="Grigoriev I.V."/>
            <person name="Hibbett D.S."/>
            <person name="Martin F."/>
        </authorList>
    </citation>
    <scope>NUCLEOTIDE SEQUENCE [LARGE SCALE GENOMIC DNA]</scope>
    <source>
        <strain evidence="4">441</strain>
    </source>
</reference>
<dbReference type="PANTHER" id="PTHR23422">
    <property type="entry name" value="DIPEPTIDYL PEPTIDASE III-RELATED"/>
    <property type="match status" value="1"/>
</dbReference>
<dbReference type="Proteomes" id="UP000054018">
    <property type="component" value="Unassembled WGS sequence"/>
</dbReference>
<dbReference type="InterPro" id="IPR039461">
    <property type="entry name" value="Peptidase_M49"/>
</dbReference>
<evidence type="ECO:0000256" key="1">
    <source>
        <dbReference type="ARBA" id="ARBA00022723"/>
    </source>
</evidence>
<dbReference type="HOGENOM" id="CLU_1399289_0_0_1"/>
<gene>
    <name evidence="3" type="ORF">PISMIDRAFT_20350</name>
</gene>
<dbReference type="AlphaFoldDB" id="A0A0C9YJI2"/>
<evidence type="ECO:0000313" key="4">
    <source>
        <dbReference type="Proteomes" id="UP000054018"/>
    </source>
</evidence>
<proteinExistence type="predicted"/>
<evidence type="ECO:0000313" key="3">
    <source>
        <dbReference type="EMBL" id="KIK10492.1"/>
    </source>
</evidence>
<dbReference type="PANTHER" id="PTHR23422:SF11">
    <property type="entry name" value="DIPEPTIDYL PEPTIDASE 3"/>
    <property type="match status" value="1"/>
</dbReference>
<keyword evidence="1" id="KW-0479">Metal-binding</keyword>
<name>A0A0C9YJI2_9AGAM</name>
<sequence>MQCPVSFETGSIEEHKKGSTYWVQDVGPVVESYIGFIETYVDPYGGRAEWEGFTAIVNKEMSAKYDVLVNDAPELIKVLPWGKDFEVDVFRKPDFTALEIVHFATGGVPAGINANTCNDRFCFLFALTLIHISKNYYNIRESTGFKNVSLANILNAKAPNEVVTFIHPDDLDLYNAWDARAFELQVANHELLGHGSGKLFQEAADGSKNFDPKKACLAWRLYSRY</sequence>
<dbReference type="OrthoDB" id="4694525at2759"/>
<protein>
    <submittedName>
        <fullName evidence="3">Unplaced genomic scaffold scaffold_958, whole genome shotgun sequence</fullName>
    </submittedName>
</protein>
<dbReference type="GO" id="GO:0005737">
    <property type="term" value="C:cytoplasm"/>
    <property type="evidence" value="ECO:0007669"/>
    <property type="project" value="TreeGrafter"/>
</dbReference>
<dbReference type="GO" id="GO:0046872">
    <property type="term" value="F:metal ion binding"/>
    <property type="evidence" value="ECO:0007669"/>
    <property type="project" value="UniProtKB-KW"/>
</dbReference>
<dbReference type="MEROPS" id="M49.006"/>
<evidence type="ECO:0000256" key="2">
    <source>
        <dbReference type="ARBA" id="ARBA00022801"/>
    </source>
</evidence>
<dbReference type="EMBL" id="KN834642">
    <property type="protein sequence ID" value="KIK10492.1"/>
    <property type="molecule type" value="Genomic_DNA"/>
</dbReference>
<dbReference type="GO" id="GO:0008239">
    <property type="term" value="F:dipeptidyl-peptidase activity"/>
    <property type="evidence" value="ECO:0007669"/>
    <property type="project" value="TreeGrafter"/>
</dbReference>
<accession>A0A0C9YJI2</accession>
<keyword evidence="4" id="KW-1185">Reference proteome</keyword>
<dbReference type="Pfam" id="PF03571">
    <property type="entry name" value="Peptidase_M49"/>
    <property type="match status" value="1"/>
</dbReference>
<reference evidence="3 4" key="1">
    <citation type="submission" date="2014-04" db="EMBL/GenBank/DDBJ databases">
        <authorList>
            <consortium name="DOE Joint Genome Institute"/>
            <person name="Kuo A."/>
            <person name="Kohler A."/>
            <person name="Costa M.D."/>
            <person name="Nagy L.G."/>
            <person name="Floudas D."/>
            <person name="Copeland A."/>
            <person name="Barry K.W."/>
            <person name="Cichocki N."/>
            <person name="Veneault-Fourrey C."/>
            <person name="LaButti K."/>
            <person name="Lindquist E.A."/>
            <person name="Lipzen A."/>
            <person name="Lundell T."/>
            <person name="Morin E."/>
            <person name="Murat C."/>
            <person name="Sun H."/>
            <person name="Tunlid A."/>
            <person name="Henrissat B."/>
            <person name="Grigoriev I.V."/>
            <person name="Hibbett D.S."/>
            <person name="Martin F."/>
            <person name="Nordberg H.P."/>
            <person name="Cantor M.N."/>
            <person name="Hua S.X."/>
        </authorList>
    </citation>
    <scope>NUCLEOTIDE SEQUENCE [LARGE SCALE GENOMIC DNA]</scope>
    <source>
        <strain evidence="3 4">441</strain>
    </source>
</reference>
<keyword evidence="2" id="KW-0378">Hydrolase</keyword>
<organism evidence="3 4">
    <name type="scientific">Pisolithus microcarpus 441</name>
    <dbReference type="NCBI Taxonomy" id="765257"/>
    <lineage>
        <taxon>Eukaryota</taxon>
        <taxon>Fungi</taxon>
        <taxon>Dikarya</taxon>
        <taxon>Basidiomycota</taxon>
        <taxon>Agaricomycotina</taxon>
        <taxon>Agaricomycetes</taxon>
        <taxon>Agaricomycetidae</taxon>
        <taxon>Boletales</taxon>
        <taxon>Sclerodermatineae</taxon>
        <taxon>Pisolithaceae</taxon>
        <taxon>Pisolithus</taxon>
    </lineage>
</organism>
<dbReference type="Gene3D" id="3.30.540.30">
    <property type="match status" value="2"/>
</dbReference>